<dbReference type="Pfam" id="PF03819">
    <property type="entry name" value="MazG"/>
    <property type="match status" value="2"/>
</dbReference>
<name>A0ABS4F2I7_9CLOT</name>
<dbReference type="PIRSF" id="PIRSF002845">
    <property type="entry name" value="Ttrprl_mtas_MazG"/>
    <property type="match status" value="1"/>
</dbReference>
<dbReference type="NCBIfam" id="NF007113">
    <property type="entry name" value="PRK09562.1"/>
    <property type="match status" value="1"/>
</dbReference>
<accession>A0ABS4F2I7</accession>
<dbReference type="InterPro" id="IPR048011">
    <property type="entry name" value="NTP-PPase_MazG-like_C"/>
</dbReference>
<evidence type="ECO:0000259" key="2">
    <source>
        <dbReference type="Pfam" id="PF03819"/>
    </source>
</evidence>
<dbReference type="InterPro" id="IPR011551">
    <property type="entry name" value="NTP_PyrPHydrolase_MazG"/>
</dbReference>
<dbReference type="Gene3D" id="3.40.1010.10">
    <property type="entry name" value="Cobalt-precorrin-4 Transmethylase, Domain 1"/>
    <property type="match status" value="1"/>
</dbReference>
<evidence type="ECO:0000259" key="1">
    <source>
        <dbReference type="Pfam" id="PF00590"/>
    </source>
</evidence>
<dbReference type="InterPro" id="IPR048015">
    <property type="entry name" value="NTP-PPase_MazG-like_N"/>
</dbReference>
<dbReference type="PANTHER" id="PTHR30522">
    <property type="entry name" value="NUCLEOSIDE TRIPHOSPHATE PYROPHOSPHOHYDROLASE"/>
    <property type="match status" value="1"/>
</dbReference>
<dbReference type="InterPro" id="IPR004518">
    <property type="entry name" value="MazG-like_dom"/>
</dbReference>
<dbReference type="InterPro" id="IPR035013">
    <property type="entry name" value="YabN_N"/>
</dbReference>
<keyword evidence="4" id="KW-1185">Reference proteome</keyword>
<keyword evidence="3" id="KW-0489">Methyltransferase</keyword>
<comment type="caution">
    <text evidence="3">The sequence shown here is derived from an EMBL/GenBank/DDBJ whole genome shotgun (WGS) entry which is preliminary data.</text>
</comment>
<feature type="domain" description="NTP pyrophosphohydrolase MazG-like" evidence="2">
    <location>
        <begin position="392"/>
        <end position="448"/>
    </location>
</feature>
<dbReference type="InterPro" id="IPR024180">
    <property type="entry name" value="Tetrapyrrole_Mease/MazG_pred"/>
</dbReference>
<dbReference type="RefSeq" id="WP_209797221.1">
    <property type="nucleotide sequence ID" value="NZ_JAGGJZ010000005.1"/>
</dbReference>
<reference evidence="3 4" key="1">
    <citation type="submission" date="2021-03" db="EMBL/GenBank/DDBJ databases">
        <title>Genomic Encyclopedia of Type Strains, Phase IV (KMG-IV): sequencing the most valuable type-strain genomes for metagenomic binning, comparative biology and taxonomic classification.</title>
        <authorList>
            <person name="Goeker M."/>
        </authorList>
    </citation>
    <scope>NUCLEOTIDE SEQUENCE [LARGE SCALE GENOMIC DNA]</scope>
    <source>
        <strain evidence="3 4">DSM 3984</strain>
    </source>
</reference>
<dbReference type="SUPFAM" id="SSF53790">
    <property type="entry name" value="Tetrapyrrole methylase"/>
    <property type="match status" value="1"/>
</dbReference>
<evidence type="ECO:0000313" key="4">
    <source>
        <dbReference type="Proteomes" id="UP000783390"/>
    </source>
</evidence>
<dbReference type="Gene3D" id="1.10.287.1080">
    <property type="entry name" value="MazG-like"/>
    <property type="match status" value="2"/>
</dbReference>
<dbReference type="SUPFAM" id="SSF101386">
    <property type="entry name" value="all-alpha NTP pyrophosphatases"/>
    <property type="match status" value="2"/>
</dbReference>
<dbReference type="GO" id="GO:0032259">
    <property type="term" value="P:methylation"/>
    <property type="evidence" value="ECO:0007669"/>
    <property type="project" value="UniProtKB-KW"/>
</dbReference>
<protein>
    <submittedName>
        <fullName evidence="3">Tetrapyrrole methylase family protein/MazG family protein</fullName>
    </submittedName>
</protein>
<dbReference type="NCBIfam" id="TIGR00444">
    <property type="entry name" value="mazG"/>
    <property type="match status" value="1"/>
</dbReference>
<keyword evidence="3" id="KW-0808">Transferase</keyword>
<proteinExistence type="predicted"/>
<dbReference type="EMBL" id="JAGGJZ010000005">
    <property type="protein sequence ID" value="MBP1890297.1"/>
    <property type="molecule type" value="Genomic_DNA"/>
</dbReference>
<dbReference type="CDD" id="cd11529">
    <property type="entry name" value="NTP-PPase_MazG_Cterm"/>
    <property type="match status" value="1"/>
</dbReference>
<evidence type="ECO:0000313" key="3">
    <source>
        <dbReference type="EMBL" id="MBP1890297.1"/>
    </source>
</evidence>
<dbReference type="InterPro" id="IPR035996">
    <property type="entry name" value="4pyrrol_Methylase_sf"/>
</dbReference>
<dbReference type="PANTHER" id="PTHR30522:SF0">
    <property type="entry name" value="NUCLEOSIDE TRIPHOSPHATE PYROPHOSPHOHYDROLASE"/>
    <property type="match status" value="1"/>
</dbReference>
<sequence>MIKIIGLGPGTIEALTIGALKLLEGSKNIYIKTQTHPIVKFIKEKNIKFKTYDHFYNAENSFNEVYKEIAKDLIKSYKETGEVVYAVPGNPLVAEKSVLELINLCVKEKIEYEILPSVSSIDVLISKLNIDSSEKLKVIDAFDIKNQIFDKRMNIIITQIYNKFIASKVKLKLLEYYDSETKIIYVKSSGIKDVEIIKEISLCDLDDQKDIDCLTNIYIPKGLESKKDINDLIELVDLLRSDKGCPWDREQTHESIKNELVEESYEVKDAIENCDEDALIEELGDVLLHVIFHSSIGKENGEFEFNDVVEGIYNKMVGRHPHIFNSTKLSSSQEVLKSWDELKKEEKGFNTITDELNGVARALPALIRAHKVQNKARKVGFDWDNVKDASSKVLEELEEVLEVYNSENKERIIGEVGDLLFACVNVSRFLDVDEEEALNKTTDKFIRRFSYIEEQAIKNGKDLKSMTLEEMDKFWDEAKKQENN</sequence>
<dbReference type="GO" id="GO:0008168">
    <property type="term" value="F:methyltransferase activity"/>
    <property type="evidence" value="ECO:0007669"/>
    <property type="project" value="UniProtKB-KW"/>
</dbReference>
<organism evidence="3 4">
    <name type="scientific">Clostridium moniliforme</name>
    <dbReference type="NCBI Taxonomy" id="39489"/>
    <lineage>
        <taxon>Bacteria</taxon>
        <taxon>Bacillati</taxon>
        <taxon>Bacillota</taxon>
        <taxon>Clostridia</taxon>
        <taxon>Eubacteriales</taxon>
        <taxon>Clostridiaceae</taxon>
        <taxon>Clostridium</taxon>
    </lineage>
</organism>
<gene>
    <name evidence="3" type="ORF">J2Z53_001887</name>
</gene>
<dbReference type="Proteomes" id="UP000783390">
    <property type="component" value="Unassembled WGS sequence"/>
</dbReference>
<feature type="domain" description="Tetrapyrrole methylase" evidence="1">
    <location>
        <begin position="2"/>
        <end position="197"/>
    </location>
</feature>
<dbReference type="CDD" id="cd11528">
    <property type="entry name" value="NTP-PPase_MazG_Nterm"/>
    <property type="match status" value="1"/>
</dbReference>
<dbReference type="CDD" id="cd11723">
    <property type="entry name" value="YabN_N_like"/>
    <property type="match status" value="1"/>
</dbReference>
<dbReference type="InterPro" id="IPR014777">
    <property type="entry name" value="4pyrrole_Mease_sub1"/>
</dbReference>
<dbReference type="InterPro" id="IPR000878">
    <property type="entry name" value="4pyrrol_Mease"/>
</dbReference>
<dbReference type="Pfam" id="PF00590">
    <property type="entry name" value="TP_methylase"/>
    <property type="match status" value="1"/>
</dbReference>
<feature type="domain" description="NTP pyrophosphohydrolase MazG-like" evidence="2">
    <location>
        <begin position="251"/>
        <end position="324"/>
    </location>
</feature>